<protein>
    <submittedName>
        <fullName evidence="2">Uncharacterized protein</fullName>
    </submittedName>
</protein>
<reference evidence="2" key="1">
    <citation type="submission" date="2022-12" db="EMBL/GenBank/DDBJ databases">
        <title>B. miyamotoi WGS.</title>
        <authorList>
            <person name="Kuleshov K.V."/>
            <person name="Hoornstra D."/>
            <person name="Hovius J.W."/>
            <person name="Platonov A.E."/>
            <person name="Telford S.R. III."/>
        </authorList>
    </citation>
    <scope>NUCLEOTIDE SEQUENCE</scope>
    <source>
        <strain evidence="2">410</strain>
        <plasmid evidence="2">p410-lp20-1</plasmid>
    </source>
</reference>
<keyword evidence="2" id="KW-0614">Plasmid</keyword>
<evidence type="ECO:0000313" key="2">
    <source>
        <dbReference type="EMBL" id="WAZ91822.1"/>
    </source>
</evidence>
<dbReference type="EMBL" id="CP114648">
    <property type="protein sequence ID" value="WAZ91822.1"/>
    <property type="molecule type" value="Genomic_DNA"/>
</dbReference>
<accession>A0AAQ3AHU0</accession>
<dbReference type="RefSeq" id="WP_070401489.1">
    <property type="nucleotide sequence ID" value="NZ_CP017132.1"/>
</dbReference>
<proteinExistence type="predicted"/>
<organism evidence="2 3">
    <name type="scientific">Borrelia miyamotoi</name>
    <dbReference type="NCBI Taxonomy" id="47466"/>
    <lineage>
        <taxon>Bacteria</taxon>
        <taxon>Pseudomonadati</taxon>
        <taxon>Spirochaetota</taxon>
        <taxon>Spirochaetia</taxon>
        <taxon>Spirochaetales</taxon>
        <taxon>Borreliaceae</taxon>
        <taxon>Borrelia</taxon>
    </lineage>
</organism>
<feature type="coiled-coil region" evidence="1">
    <location>
        <begin position="3"/>
        <end position="58"/>
    </location>
</feature>
<evidence type="ECO:0000313" key="3">
    <source>
        <dbReference type="Proteomes" id="UP001164544"/>
    </source>
</evidence>
<keyword evidence="1" id="KW-0175">Coiled coil</keyword>
<evidence type="ECO:0000256" key="1">
    <source>
        <dbReference type="SAM" id="Coils"/>
    </source>
</evidence>
<name>A0AAQ3AHU0_9SPIR</name>
<dbReference type="AlphaFoldDB" id="A0AAQ3AHU0"/>
<geneLocation type="plasmid" evidence="2 3">
    <name>p410-lp20-1</name>
</geneLocation>
<sequence length="98" mass="11434">MRKEKLSELDDQYSKEIEFLKQAQSKGQISGEEFQRRIAQVENEYKSKKQQESNAKVKAEDSKKIEGELAHKLEVLEGERIKTKAEVDKVNAYNPYWG</sequence>
<dbReference type="Proteomes" id="UP001164544">
    <property type="component" value="Plasmid p410-lp20-1"/>
</dbReference>
<gene>
    <name evidence="2" type="ORF">O5398_06765</name>
</gene>